<dbReference type="CDD" id="cd00685">
    <property type="entry name" value="Trans_IPPS_HT"/>
    <property type="match status" value="1"/>
</dbReference>
<evidence type="ECO:0000256" key="5">
    <source>
        <dbReference type="ARBA" id="ARBA00022842"/>
    </source>
</evidence>
<comment type="similarity">
    <text evidence="2 6">Belongs to the FPP/GGPP synthase family.</text>
</comment>
<dbReference type="InterPro" id="IPR008949">
    <property type="entry name" value="Isoprenoid_synthase_dom_sf"/>
</dbReference>
<dbReference type="PANTHER" id="PTHR12001">
    <property type="entry name" value="GERANYLGERANYL PYROPHOSPHATE SYNTHASE"/>
    <property type="match status" value="1"/>
</dbReference>
<name>A0A383RK21_PAEAL</name>
<dbReference type="AlphaFoldDB" id="A0A383RK21"/>
<evidence type="ECO:0000256" key="2">
    <source>
        <dbReference type="ARBA" id="ARBA00006706"/>
    </source>
</evidence>
<dbReference type="GO" id="GO:0046872">
    <property type="term" value="F:metal ion binding"/>
    <property type="evidence" value="ECO:0007669"/>
    <property type="project" value="UniProtKB-KW"/>
</dbReference>
<dbReference type="Pfam" id="PF00348">
    <property type="entry name" value="polyprenyl_synt"/>
    <property type="match status" value="1"/>
</dbReference>
<protein>
    <submittedName>
        <fullName evidence="7">Heptaprenyl diphosphate synthase component 2</fullName>
    </submittedName>
</protein>
<dbReference type="EMBL" id="LS992241">
    <property type="protein sequence ID" value="SYX86636.1"/>
    <property type="molecule type" value="Genomic_DNA"/>
</dbReference>
<dbReference type="GO" id="GO:0004659">
    <property type="term" value="F:prenyltransferase activity"/>
    <property type="evidence" value="ECO:0007669"/>
    <property type="project" value="InterPro"/>
</dbReference>
<dbReference type="Gene3D" id="1.10.600.10">
    <property type="entry name" value="Farnesyl Diphosphate Synthase"/>
    <property type="match status" value="1"/>
</dbReference>
<organism evidence="7 8">
    <name type="scientific">Paenibacillus alvei</name>
    <name type="common">Bacillus alvei</name>
    <dbReference type="NCBI Taxonomy" id="44250"/>
    <lineage>
        <taxon>Bacteria</taxon>
        <taxon>Bacillati</taxon>
        <taxon>Bacillota</taxon>
        <taxon>Bacilli</taxon>
        <taxon>Bacillales</taxon>
        <taxon>Paenibacillaceae</taxon>
        <taxon>Paenibacillus</taxon>
    </lineage>
</organism>
<evidence type="ECO:0000256" key="4">
    <source>
        <dbReference type="ARBA" id="ARBA00022723"/>
    </source>
</evidence>
<evidence type="ECO:0000256" key="1">
    <source>
        <dbReference type="ARBA" id="ARBA00001946"/>
    </source>
</evidence>
<gene>
    <name evidence="7" type="ORF">PBLR_15062</name>
</gene>
<comment type="cofactor">
    <cofactor evidence="1">
        <name>Mg(2+)</name>
        <dbReference type="ChEBI" id="CHEBI:18420"/>
    </cofactor>
</comment>
<sequence>MASFNGTLSDQLNISLRRINRDLERVILHDPDVPSRSIVAKSVLDLIRAGGKRLRPMMTIVGSRFGTDVESEDVYRLASAAELIHVASLIHDDILDQSDTRRGQPALHCKTGIYDAVHIGNYIMCRVIELLTASGKDHEPYAHDLASITTTQLCLGEYQQMELKYNFDLSLDAYWEKTRNKTALLMATCLQLGAKAAGADEHVIDQLYAFGDQLGMAFQVRDDILDFTQSSESLGKPAGVDLRNGHATLPVILAMRDASIAAKIHELKADSPDDAFDEAIALIHRSGTLDEALQMSHEFMKQAWNITEQLSSYPAHRDLKALWHYFEARTY</sequence>
<dbReference type="InterPro" id="IPR000092">
    <property type="entry name" value="Polyprenyl_synt"/>
</dbReference>
<dbReference type="RefSeq" id="WP_072729115.1">
    <property type="nucleotide sequence ID" value="NZ_JAPDMW010000003.1"/>
</dbReference>
<dbReference type="SFLD" id="SFLDS00005">
    <property type="entry name" value="Isoprenoid_Synthase_Type_I"/>
    <property type="match status" value="1"/>
</dbReference>
<evidence type="ECO:0000256" key="3">
    <source>
        <dbReference type="ARBA" id="ARBA00022679"/>
    </source>
</evidence>
<keyword evidence="3 6" id="KW-0808">Transferase</keyword>
<dbReference type="Proteomes" id="UP000304148">
    <property type="component" value="Chromosome"/>
</dbReference>
<keyword evidence="4" id="KW-0479">Metal-binding</keyword>
<reference evidence="8" key="1">
    <citation type="submission" date="2018-08" db="EMBL/GenBank/DDBJ databases">
        <authorList>
            <person name="Chevrot R."/>
        </authorList>
    </citation>
    <scope>NUCLEOTIDE SEQUENCE [LARGE SCALE GENOMIC DNA]</scope>
</reference>
<keyword evidence="5" id="KW-0460">Magnesium</keyword>
<evidence type="ECO:0000313" key="7">
    <source>
        <dbReference type="EMBL" id="SYX86636.1"/>
    </source>
</evidence>
<dbReference type="PROSITE" id="PS00723">
    <property type="entry name" value="POLYPRENYL_SYNTHASE_1"/>
    <property type="match status" value="1"/>
</dbReference>
<dbReference type="GO" id="GO:0008299">
    <property type="term" value="P:isoprenoid biosynthetic process"/>
    <property type="evidence" value="ECO:0007669"/>
    <property type="project" value="InterPro"/>
</dbReference>
<dbReference type="PROSITE" id="PS00444">
    <property type="entry name" value="POLYPRENYL_SYNTHASE_2"/>
    <property type="match status" value="1"/>
</dbReference>
<dbReference type="InterPro" id="IPR033749">
    <property type="entry name" value="Polyprenyl_synt_CS"/>
</dbReference>
<accession>A0A383RK21</accession>
<evidence type="ECO:0000313" key="8">
    <source>
        <dbReference type="Proteomes" id="UP000304148"/>
    </source>
</evidence>
<dbReference type="PANTHER" id="PTHR12001:SF69">
    <property type="entry name" value="ALL TRANS-POLYPRENYL-DIPHOSPHATE SYNTHASE PDSS1"/>
    <property type="match status" value="1"/>
</dbReference>
<evidence type="ECO:0000256" key="6">
    <source>
        <dbReference type="RuleBase" id="RU004466"/>
    </source>
</evidence>
<dbReference type="SUPFAM" id="SSF48576">
    <property type="entry name" value="Terpenoid synthases"/>
    <property type="match status" value="1"/>
</dbReference>
<proteinExistence type="inferred from homology"/>